<gene>
    <name evidence="2" type="ordered locus">Bcell_1925</name>
</gene>
<evidence type="ECO:0000313" key="2">
    <source>
        <dbReference type="EMBL" id="ADU30187.1"/>
    </source>
</evidence>
<reference evidence="2" key="1">
    <citation type="submission" date="2010-12" db="EMBL/GenBank/DDBJ databases">
        <title>Complete sequence of Bacillus cellulosilyticus DSM 2522.</title>
        <authorList>
            <consortium name="US DOE Joint Genome Institute"/>
            <person name="Lucas S."/>
            <person name="Copeland A."/>
            <person name="Lapidus A."/>
            <person name="Cheng J.-F."/>
            <person name="Bruce D."/>
            <person name="Goodwin L."/>
            <person name="Pitluck S."/>
            <person name="Chertkov O."/>
            <person name="Detter J.C."/>
            <person name="Han C."/>
            <person name="Tapia R."/>
            <person name="Land M."/>
            <person name="Hauser L."/>
            <person name="Jeffries C."/>
            <person name="Kyrpides N."/>
            <person name="Ivanova N."/>
            <person name="Mikhailova N."/>
            <person name="Brumm P."/>
            <person name="Mead D."/>
            <person name="Woyke T."/>
        </authorList>
    </citation>
    <scope>NUCLEOTIDE SEQUENCE [LARGE SCALE GENOMIC DNA]</scope>
    <source>
        <strain evidence="2">DSM 2522</strain>
    </source>
</reference>
<evidence type="ECO:0000259" key="1">
    <source>
        <dbReference type="Pfam" id="PF00085"/>
    </source>
</evidence>
<protein>
    <submittedName>
        <fullName evidence="2">Thioredoxin-like protein</fullName>
    </submittedName>
</protein>
<organism evidence="2 3">
    <name type="scientific">Evansella cellulosilytica (strain ATCC 21833 / DSM 2522 / FERM P-1141 / JCM 9156 / N-4)</name>
    <name type="common">Bacillus cellulosilyticus</name>
    <dbReference type="NCBI Taxonomy" id="649639"/>
    <lineage>
        <taxon>Bacteria</taxon>
        <taxon>Bacillati</taxon>
        <taxon>Bacillota</taxon>
        <taxon>Bacilli</taxon>
        <taxon>Bacillales</taxon>
        <taxon>Bacillaceae</taxon>
        <taxon>Evansella</taxon>
    </lineage>
</organism>
<sequence length="109" mass="12829">MVLKLETNEQLDLLINEKRGVFIYLYTPLCGTCKLARRFLSIIEDSEQVPPIYEADINFFKEKRQQWEVKSVPALLHLDNNNVIGKLYAFQSVTNVYEFVKRRNENEST</sequence>
<feature type="domain" description="Thioredoxin" evidence="1">
    <location>
        <begin position="7"/>
        <end position="99"/>
    </location>
</feature>
<dbReference type="eggNOG" id="COG0526">
    <property type="taxonomic scope" value="Bacteria"/>
</dbReference>
<dbReference type="HOGENOM" id="CLU_090389_17_1_9"/>
<dbReference type="OrthoDB" id="5784238at2"/>
<dbReference type="Proteomes" id="UP000001401">
    <property type="component" value="Chromosome"/>
</dbReference>
<name>E6U071_EVAC2</name>
<dbReference type="AlphaFoldDB" id="E6U071"/>
<dbReference type="EMBL" id="CP002394">
    <property type="protein sequence ID" value="ADU30187.1"/>
    <property type="molecule type" value="Genomic_DNA"/>
</dbReference>
<accession>E6U071</accession>
<keyword evidence="3" id="KW-1185">Reference proteome</keyword>
<dbReference type="RefSeq" id="WP_013488523.1">
    <property type="nucleotide sequence ID" value="NC_014829.1"/>
</dbReference>
<dbReference type="STRING" id="649639.Bcell_1925"/>
<dbReference type="CDD" id="cd02947">
    <property type="entry name" value="TRX_family"/>
    <property type="match status" value="1"/>
</dbReference>
<evidence type="ECO:0000313" key="3">
    <source>
        <dbReference type="Proteomes" id="UP000001401"/>
    </source>
</evidence>
<dbReference type="InterPro" id="IPR013766">
    <property type="entry name" value="Thioredoxin_domain"/>
</dbReference>
<dbReference type="Gene3D" id="3.40.30.10">
    <property type="entry name" value="Glutaredoxin"/>
    <property type="match status" value="1"/>
</dbReference>
<dbReference type="SUPFAM" id="SSF52833">
    <property type="entry name" value="Thioredoxin-like"/>
    <property type="match status" value="1"/>
</dbReference>
<dbReference type="InterPro" id="IPR036249">
    <property type="entry name" value="Thioredoxin-like_sf"/>
</dbReference>
<dbReference type="KEGG" id="bco:Bcell_1925"/>
<dbReference type="Pfam" id="PF00085">
    <property type="entry name" value="Thioredoxin"/>
    <property type="match status" value="1"/>
</dbReference>
<proteinExistence type="predicted"/>